<comment type="caution">
    <text evidence="1">The sequence shown here is derived from an EMBL/GenBank/DDBJ whole genome shotgun (WGS) entry which is preliminary data.</text>
</comment>
<accession>A0A7X3LV59</accession>
<proteinExistence type="predicted"/>
<gene>
    <name evidence="1" type="ORF">GR183_12345</name>
</gene>
<organism evidence="1 2">
    <name type="scientific">Stappia sediminis</name>
    <dbReference type="NCBI Taxonomy" id="2692190"/>
    <lineage>
        <taxon>Bacteria</taxon>
        <taxon>Pseudomonadati</taxon>
        <taxon>Pseudomonadota</taxon>
        <taxon>Alphaproteobacteria</taxon>
        <taxon>Hyphomicrobiales</taxon>
        <taxon>Stappiaceae</taxon>
        <taxon>Stappia</taxon>
    </lineage>
</organism>
<dbReference type="Proteomes" id="UP000433101">
    <property type="component" value="Unassembled WGS sequence"/>
</dbReference>
<evidence type="ECO:0000313" key="2">
    <source>
        <dbReference type="Proteomes" id="UP000433101"/>
    </source>
</evidence>
<protein>
    <recommendedName>
        <fullName evidence="3">PepSY domain-containing protein</fullName>
    </recommendedName>
</protein>
<reference evidence="1 2" key="1">
    <citation type="submission" date="2019-12" db="EMBL/GenBank/DDBJ databases">
        <authorList>
            <person name="Li M."/>
        </authorList>
    </citation>
    <scope>NUCLEOTIDE SEQUENCE [LARGE SCALE GENOMIC DNA]</scope>
    <source>
        <strain evidence="1 2">GBMRC 2046</strain>
    </source>
</reference>
<sequence>MAVVSAGETAWAACLNQSQARQAVASGQARPLGAVSRSVGGEIVRADLCEQGGRLVYVLSVLSGGKVTKRVVDAKSGQALR</sequence>
<dbReference type="EMBL" id="WUMV01000006">
    <property type="protein sequence ID" value="MXN65696.1"/>
    <property type="molecule type" value="Genomic_DNA"/>
</dbReference>
<keyword evidence="2" id="KW-1185">Reference proteome</keyword>
<evidence type="ECO:0000313" key="1">
    <source>
        <dbReference type="EMBL" id="MXN65696.1"/>
    </source>
</evidence>
<evidence type="ECO:0008006" key="3">
    <source>
        <dbReference type="Google" id="ProtNLM"/>
    </source>
</evidence>
<dbReference type="AlphaFoldDB" id="A0A7X3LV59"/>
<name>A0A7X3LV59_9HYPH</name>